<dbReference type="KEGG" id="acel:acsn021_06630"/>
<name>A0A6S6QR57_9FIRM</name>
<reference evidence="1 2" key="1">
    <citation type="journal article" date="2016" name="Int. J. Syst. Evol. Microbiol.">
        <title>Descriptions of Anaerotaenia torta gen. nov., sp. nov. and Anaerocolumna cellulosilytica gen. nov., sp. nov. isolated from a methanogenic reactor of cattle waste.</title>
        <authorList>
            <person name="Uek A."/>
            <person name="Ohtaki Y."/>
            <person name="Kaku N."/>
            <person name="Ueki K."/>
        </authorList>
    </citation>
    <scope>NUCLEOTIDE SEQUENCE [LARGE SCALE GENOMIC DNA]</scope>
    <source>
        <strain evidence="1 2">SN021</strain>
    </source>
</reference>
<gene>
    <name evidence="1" type="ORF">acsn021_06630</name>
</gene>
<keyword evidence="2" id="KW-1185">Reference proteome</keyword>
<sequence>MKDGFIARVISLVLIIIMFIICPYIYSYSMTEWESRRVLLNDVSSFLDKVTDKRSISQDDLNEFSLQVASSGKILNIKVERLVKVYTKRKDGTINITYIVADNNSELNPRDIVRVSLNEITTSTYSKIMSTFLKLNEDNYSLTMSATVR</sequence>
<evidence type="ECO:0000313" key="1">
    <source>
        <dbReference type="EMBL" id="BCJ93094.1"/>
    </source>
</evidence>
<dbReference type="EMBL" id="AP023367">
    <property type="protein sequence ID" value="BCJ93094.1"/>
    <property type="molecule type" value="Genomic_DNA"/>
</dbReference>
<evidence type="ECO:0000313" key="2">
    <source>
        <dbReference type="Proteomes" id="UP000515561"/>
    </source>
</evidence>
<protein>
    <submittedName>
        <fullName evidence="1">Uncharacterized protein</fullName>
    </submittedName>
</protein>
<dbReference type="Proteomes" id="UP000515561">
    <property type="component" value="Chromosome"/>
</dbReference>
<accession>A0A6S6QR57</accession>
<dbReference type="AlphaFoldDB" id="A0A6S6QR57"/>
<proteinExistence type="predicted"/>
<organism evidence="1 2">
    <name type="scientific">Anaerocolumna cellulosilytica</name>
    <dbReference type="NCBI Taxonomy" id="433286"/>
    <lineage>
        <taxon>Bacteria</taxon>
        <taxon>Bacillati</taxon>
        <taxon>Bacillota</taxon>
        <taxon>Clostridia</taxon>
        <taxon>Lachnospirales</taxon>
        <taxon>Lachnospiraceae</taxon>
        <taxon>Anaerocolumna</taxon>
    </lineage>
</organism>
<dbReference type="RefSeq" id="WP_184095223.1">
    <property type="nucleotide sequence ID" value="NZ_AP023367.1"/>
</dbReference>